<name>A0A2P1CKQ4_9CAUD</name>
<dbReference type="EMBL" id="MG948468">
    <property type="protein sequence ID" value="AVJ51772.1"/>
    <property type="molecule type" value="Genomic_DNA"/>
</dbReference>
<evidence type="ECO:0000313" key="2">
    <source>
        <dbReference type="Proteomes" id="UP000241629"/>
    </source>
</evidence>
<protein>
    <submittedName>
        <fullName evidence="1">Uncharacterized protein</fullName>
    </submittedName>
</protein>
<organism evidence="1 2">
    <name type="scientific">Pantoea phage vB_PagS_Vid5</name>
    <dbReference type="NCBI Taxonomy" id="2099652"/>
    <lineage>
        <taxon>Viruses</taxon>
        <taxon>Duplodnaviria</taxon>
        <taxon>Heunggongvirae</taxon>
        <taxon>Uroviricota</taxon>
        <taxon>Caudoviricetes</taxon>
        <taxon>Vidquintavirus</taxon>
        <taxon>Vidquintavirus Vid5</taxon>
    </lineage>
</organism>
<dbReference type="InterPro" id="IPR056919">
    <property type="entry name" value="Phage_TAC_18"/>
</dbReference>
<dbReference type="Proteomes" id="UP000241629">
    <property type="component" value="Segment"/>
</dbReference>
<accession>A0A2P1CKQ4</accession>
<dbReference type="Pfam" id="PF23812">
    <property type="entry name" value="Phage_TAC_18"/>
    <property type="match status" value="1"/>
</dbReference>
<sequence length="111" mass="12874">MKTPPHGSTVSTLDHLLKVEKASGKTPSQLIEYRKNKCPPSLQYVLAYFYDFYNGYEFSYTELQSWQSFSGVELDYCEAELIRQLCLEKEAFNFKRSQAAIDADKGKTRKR</sequence>
<gene>
    <name evidence="1" type="ORF">Vid5_gp17</name>
</gene>
<reference evidence="1 2" key="1">
    <citation type="submission" date="2018-02" db="EMBL/GenBank/DDBJ databases">
        <title>Complete genome sequence of Pantoea phage vB_PagS_Vid5.</title>
        <authorList>
            <person name="Truncaite L."/>
            <person name="Simoliunas E."/>
            <person name="Meskys R."/>
        </authorList>
    </citation>
    <scope>NUCLEOTIDE SEQUENCE [LARGE SCALE GENOMIC DNA]</scope>
</reference>
<evidence type="ECO:0000313" key="1">
    <source>
        <dbReference type="EMBL" id="AVJ51772.1"/>
    </source>
</evidence>
<keyword evidence="2" id="KW-1185">Reference proteome</keyword>
<dbReference type="OrthoDB" id="15979at10239"/>
<proteinExistence type="predicted"/>